<sequence>MTGLLAQNARHLHTLSKNIPAPFIQSLSKKTKLPQPLSVYILAAEKALFSFLKRRCADNC</sequence>
<keyword evidence="2" id="KW-1185">Reference proteome</keyword>
<gene>
    <name evidence="1" type="ORF">BTA31_21955</name>
</gene>
<accession>A0ABX3I0R0</accession>
<evidence type="ECO:0000313" key="1">
    <source>
        <dbReference type="EMBL" id="OMI24577.1"/>
    </source>
</evidence>
<comment type="caution">
    <text evidence="1">The sequence shown here is derived from an EMBL/GenBank/DDBJ whole genome shotgun (WGS) entry which is preliminary data.</text>
</comment>
<evidence type="ECO:0000313" key="2">
    <source>
        <dbReference type="Proteomes" id="UP000187046"/>
    </source>
</evidence>
<name>A0ABX3I0R0_9BACI</name>
<dbReference type="EMBL" id="MRBL01000045">
    <property type="protein sequence ID" value="OMI24577.1"/>
    <property type="molecule type" value="Genomic_DNA"/>
</dbReference>
<protein>
    <submittedName>
        <fullName evidence="1">Uncharacterized protein</fullName>
    </submittedName>
</protein>
<proteinExistence type="predicted"/>
<dbReference type="Proteomes" id="UP000187046">
    <property type="component" value="Unassembled WGS sequence"/>
</dbReference>
<reference evidence="1 2" key="1">
    <citation type="submission" date="2016-12" db="EMBL/GenBank/DDBJ databases">
        <title>Bacillus phylogenomics.</title>
        <authorList>
            <person name="Dunlap C."/>
        </authorList>
    </citation>
    <scope>NUCLEOTIDE SEQUENCE [LARGE SCALE GENOMIC DNA]</scope>
    <source>
        <strain evidence="1 2">NRRL B-41327</strain>
    </source>
</reference>
<organism evidence="1 2">
    <name type="scientific">Bacillus haynesii</name>
    <dbReference type="NCBI Taxonomy" id="1925021"/>
    <lineage>
        <taxon>Bacteria</taxon>
        <taxon>Bacillati</taxon>
        <taxon>Bacillota</taxon>
        <taxon>Bacilli</taxon>
        <taxon>Bacillales</taxon>
        <taxon>Bacillaceae</taxon>
        <taxon>Bacillus</taxon>
    </lineage>
</organism>